<accession>A0A8C3HAL8</accession>
<dbReference type="OMA" id="QANFFFL"/>
<reference evidence="12" key="1">
    <citation type="submission" date="2025-08" db="UniProtKB">
        <authorList>
            <consortium name="Ensembl"/>
        </authorList>
    </citation>
    <scope>IDENTIFICATION</scope>
</reference>
<evidence type="ECO:0000256" key="6">
    <source>
        <dbReference type="ARBA" id="ARBA00022833"/>
    </source>
</evidence>
<dbReference type="SMART" id="SM00355">
    <property type="entry name" value="ZnF_C2H2"/>
    <property type="match status" value="4"/>
</dbReference>
<dbReference type="InterPro" id="IPR036236">
    <property type="entry name" value="Znf_C2H2_sf"/>
</dbReference>
<dbReference type="GO" id="GO:0000981">
    <property type="term" value="F:DNA-binding transcription factor activity, RNA polymerase II-specific"/>
    <property type="evidence" value="ECO:0007669"/>
    <property type="project" value="TreeGrafter"/>
</dbReference>
<feature type="domain" description="C2H2-type" evidence="11">
    <location>
        <begin position="135"/>
        <end position="162"/>
    </location>
</feature>
<dbReference type="Pfam" id="PF00096">
    <property type="entry name" value="zf-C2H2"/>
    <property type="match status" value="4"/>
</dbReference>
<evidence type="ECO:0000256" key="9">
    <source>
        <dbReference type="PROSITE-ProRule" id="PRU00042"/>
    </source>
</evidence>
<name>A0A8C3HAL8_CHRPI</name>
<feature type="domain" description="C2H2-type" evidence="11">
    <location>
        <begin position="51"/>
        <end position="78"/>
    </location>
</feature>
<dbReference type="Proteomes" id="UP000694380">
    <property type="component" value="Unplaced"/>
</dbReference>
<keyword evidence="13" id="KW-1185">Reference proteome</keyword>
<keyword evidence="4" id="KW-0677">Repeat</keyword>
<dbReference type="PANTHER" id="PTHR23235:SF142">
    <property type="entry name" value="ZINC FINGER PROTEIN 384"/>
    <property type="match status" value="1"/>
</dbReference>
<keyword evidence="6" id="KW-0862">Zinc</keyword>
<dbReference type="AlphaFoldDB" id="A0A8C3HAL8"/>
<evidence type="ECO:0000256" key="7">
    <source>
        <dbReference type="ARBA" id="ARBA00023125"/>
    </source>
</evidence>
<evidence type="ECO:0000313" key="12">
    <source>
        <dbReference type="Ensembl" id="ENSCPBP00000012481.1"/>
    </source>
</evidence>
<evidence type="ECO:0000256" key="8">
    <source>
        <dbReference type="ARBA" id="ARBA00023242"/>
    </source>
</evidence>
<dbReference type="GO" id="GO:0008270">
    <property type="term" value="F:zinc ion binding"/>
    <property type="evidence" value="ECO:0007669"/>
    <property type="project" value="UniProtKB-KW"/>
</dbReference>
<dbReference type="SUPFAM" id="SSF57667">
    <property type="entry name" value="beta-beta-alpha zinc fingers"/>
    <property type="match status" value="3"/>
</dbReference>
<dbReference type="Ensembl" id="ENSCPBT00000014857.1">
    <property type="protein sequence ID" value="ENSCPBP00000012481.1"/>
    <property type="gene ID" value="ENSCPBG00000009407.1"/>
</dbReference>
<evidence type="ECO:0000256" key="2">
    <source>
        <dbReference type="ARBA" id="ARBA00006991"/>
    </source>
</evidence>
<dbReference type="InterPro" id="IPR013087">
    <property type="entry name" value="Znf_C2H2_type"/>
</dbReference>
<dbReference type="PROSITE" id="PS00028">
    <property type="entry name" value="ZINC_FINGER_C2H2_1"/>
    <property type="match status" value="4"/>
</dbReference>
<evidence type="ECO:0000256" key="4">
    <source>
        <dbReference type="ARBA" id="ARBA00022737"/>
    </source>
</evidence>
<protein>
    <recommendedName>
        <fullName evidence="11">C2H2-type domain-containing protein</fullName>
    </recommendedName>
</protein>
<sequence length="254" mass="28356">VPHLRSSRKVLSAAKQLLGGGGEGGKRWEGEEGAGTRCARHQRIHTGEKPYGCCECGKTFTERSTLIKHQRIHTGEKPYECCECGQTFTERSTLIQHQRIHTGEKPYECCKCGKTFARSSHLIRHHRIHTQEKPYECCECGKTFTECSSLIQHQRIHTGEKPYKCCECGKTFSSALITPEGILCQKLKIIQATAWQWGAQATGFMQVGDHLAASPPSTPGTRNQPAPETLWGPAHLCQEHPVWGRQAQPGRNQV</sequence>
<feature type="region of interest" description="Disordered" evidence="10">
    <location>
        <begin position="210"/>
        <end position="230"/>
    </location>
</feature>
<organism evidence="12 13">
    <name type="scientific">Chrysemys picta bellii</name>
    <name type="common">Western painted turtle</name>
    <name type="synonym">Emys bellii</name>
    <dbReference type="NCBI Taxonomy" id="8478"/>
    <lineage>
        <taxon>Eukaryota</taxon>
        <taxon>Metazoa</taxon>
        <taxon>Chordata</taxon>
        <taxon>Craniata</taxon>
        <taxon>Vertebrata</taxon>
        <taxon>Euteleostomi</taxon>
        <taxon>Archelosauria</taxon>
        <taxon>Testudinata</taxon>
        <taxon>Testudines</taxon>
        <taxon>Cryptodira</taxon>
        <taxon>Durocryptodira</taxon>
        <taxon>Testudinoidea</taxon>
        <taxon>Emydidae</taxon>
        <taxon>Chrysemys</taxon>
    </lineage>
</organism>
<evidence type="ECO:0000256" key="10">
    <source>
        <dbReference type="SAM" id="MobiDB-lite"/>
    </source>
</evidence>
<dbReference type="FunFam" id="3.30.160.60:FF:002343">
    <property type="entry name" value="Zinc finger protein 33A"/>
    <property type="match status" value="3"/>
</dbReference>
<comment type="similarity">
    <text evidence="2">Belongs to the krueppel C2H2-type zinc-finger protein family.</text>
</comment>
<dbReference type="GeneTree" id="ENSGT00940000163050"/>
<proteinExistence type="inferred from homology"/>
<reference evidence="12" key="2">
    <citation type="submission" date="2025-09" db="UniProtKB">
        <authorList>
            <consortium name="Ensembl"/>
        </authorList>
    </citation>
    <scope>IDENTIFICATION</scope>
</reference>
<evidence type="ECO:0000256" key="1">
    <source>
        <dbReference type="ARBA" id="ARBA00004123"/>
    </source>
</evidence>
<keyword evidence="7" id="KW-0238">DNA-binding</keyword>
<feature type="domain" description="C2H2-type" evidence="11">
    <location>
        <begin position="107"/>
        <end position="134"/>
    </location>
</feature>
<evidence type="ECO:0000256" key="5">
    <source>
        <dbReference type="ARBA" id="ARBA00022771"/>
    </source>
</evidence>
<dbReference type="FunFam" id="3.30.160.60:FF:001437">
    <property type="entry name" value="Zinc finger protein 594"/>
    <property type="match status" value="1"/>
</dbReference>
<feature type="domain" description="C2H2-type" evidence="11">
    <location>
        <begin position="79"/>
        <end position="106"/>
    </location>
</feature>
<keyword evidence="8" id="KW-0539">Nucleus</keyword>
<dbReference type="GO" id="GO:0000978">
    <property type="term" value="F:RNA polymerase II cis-regulatory region sequence-specific DNA binding"/>
    <property type="evidence" value="ECO:0007669"/>
    <property type="project" value="TreeGrafter"/>
</dbReference>
<keyword evidence="3" id="KW-0479">Metal-binding</keyword>
<dbReference type="Gene3D" id="3.30.160.60">
    <property type="entry name" value="Classic Zinc Finger"/>
    <property type="match status" value="6"/>
</dbReference>
<keyword evidence="5 9" id="KW-0863">Zinc-finger</keyword>
<evidence type="ECO:0000313" key="13">
    <source>
        <dbReference type="Proteomes" id="UP000694380"/>
    </source>
</evidence>
<comment type="subcellular location">
    <subcellularLocation>
        <location evidence="1">Nucleus</location>
    </subcellularLocation>
</comment>
<dbReference type="PROSITE" id="PS50157">
    <property type="entry name" value="ZINC_FINGER_C2H2_2"/>
    <property type="match status" value="4"/>
</dbReference>
<evidence type="ECO:0000256" key="3">
    <source>
        <dbReference type="ARBA" id="ARBA00022723"/>
    </source>
</evidence>
<dbReference type="GO" id="GO:0005634">
    <property type="term" value="C:nucleus"/>
    <property type="evidence" value="ECO:0007669"/>
    <property type="project" value="UniProtKB-SubCell"/>
</dbReference>
<evidence type="ECO:0000259" key="11">
    <source>
        <dbReference type="PROSITE" id="PS50157"/>
    </source>
</evidence>
<dbReference type="FunFam" id="3.30.160.60:FF:001158">
    <property type="entry name" value="zinc finger protein 22"/>
    <property type="match status" value="1"/>
</dbReference>
<dbReference type="PANTHER" id="PTHR23235">
    <property type="entry name" value="KRUEPPEL-LIKE TRANSCRIPTION FACTOR"/>
    <property type="match status" value="1"/>
</dbReference>